<protein>
    <submittedName>
        <fullName evidence="3">TraB/GumN family protein</fullName>
    </submittedName>
</protein>
<dbReference type="InterPro" id="IPR002816">
    <property type="entry name" value="TraB/PrgY/GumN_fam"/>
</dbReference>
<gene>
    <name evidence="3" type="ORF">OCV57_07665</name>
</gene>
<keyword evidence="4" id="KW-1185">Reference proteome</keyword>
<keyword evidence="2" id="KW-0732">Signal</keyword>
<feature type="compositionally biased region" description="Low complexity" evidence="1">
    <location>
        <begin position="29"/>
        <end position="79"/>
    </location>
</feature>
<feature type="region of interest" description="Disordered" evidence="1">
    <location>
        <begin position="28"/>
        <end position="92"/>
    </location>
</feature>
<dbReference type="InterPro" id="IPR047111">
    <property type="entry name" value="YbaP-like"/>
</dbReference>
<proteinExistence type="predicted"/>
<sequence>MKKIHRTLSLFTVAAMCTALLCSCGKVPDSSQTDSSSKAATTTTADTTADTTTTGEASSTASATSAPDSSVSDSSSAVTDDTKTNGITPAMWKVTSPEGNTMVMLGSFHALKDECYPLPEAVTNAYNNADILAVECDITSTSEDGEYMKNLMKQMLYNDNTKLSQHISEEAYSALQTYLGYWGMDISALEVYRPWAISSTLDTLLIQDADFDSEKGLDNYLLTTAHADGKEIYEVESVDFQMNLLINFSDDIYDLMFRSYEGETKESQKQALEDLYTAWKSGDIETFLEEDNEEELAGYTEEDKKIAEDYNNQMLYDRNKNMAKAAEDLMSQGKNVFYVVGAAHYAGEGGIIDLLEKDGYTAERVQY</sequence>
<feature type="chain" id="PRO_5042282776" evidence="2">
    <location>
        <begin position="22"/>
        <end position="367"/>
    </location>
</feature>
<dbReference type="Pfam" id="PF01963">
    <property type="entry name" value="TraB_PrgY_gumN"/>
    <property type="match status" value="1"/>
</dbReference>
<comment type="caution">
    <text evidence="3">The sequence shown here is derived from an EMBL/GenBank/DDBJ whole genome shotgun (WGS) entry which is preliminary data.</text>
</comment>
<reference evidence="3 4" key="1">
    <citation type="journal article" date="2021" name="ISME Commun">
        <title>Automated analysis of genomic sequences facilitates high-throughput and comprehensive description of bacteria.</title>
        <authorList>
            <person name="Hitch T.C.A."/>
        </authorList>
    </citation>
    <scope>NUCLEOTIDE SEQUENCE [LARGE SCALE GENOMIC DNA]</scope>
    <source>
        <strain evidence="3 4">Sanger_31</strain>
    </source>
</reference>
<organism evidence="3 4">
    <name type="scientific">Hominimerdicola aceti</name>
    <dbReference type="NCBI Taxonomy" id="2981726"/>
    <lineage>
        <taxon>Bacteria</taxon>
        <taxon>Bacillati</taxon>
        <taxon>Bacillota</taxon>
        <taxon>Clostridia</taxon>
        <taxon>Eubacteriales</taxon>
        <taxon>Oscillospiraceae</taxon>
        <taxon>Hominimerdicola</taxon>
    </lineage>
</organism>
<dbReference type="EMBL" id="JAOQJZ010000006">
    <property type="protein sequence ID" value="MCU6705798.1"/>
    <property type="molecule type" value="Genomic_DNA"/>
</dbReference>
<dbReference type="PROSITE" id="PS51257">
    <property type="entry name" value="PROKAR_LIPOPROTEIN"/>
    <property type="match status" value="1"/>
</dbReference>
<dbReference type="AlphaFoldDB" id="A0AAE3IKZ4"/>
<dbReference type="PANTHER" id="PTHR40590">
    <property type="entry name" value="CYTOPLASMIC PROTEIN-RELATED"/>
    <property type="match status" value="1"/>
</dbReference>
<dbReference type="RefSeq" id="WP_195550811.1">
    <property type="nucleotide sequence ID" value="NZ_JAOQJZ010000006.1"/>
</dbReference>
<accession>A0AAE3IKZ4</accession>
<evidence type="ECO:0000313" key="3">
    <source>
        <dbReference type="EMBL" id="MCU6705798.1"/>
    </source>
</evidence>
<dbReference type="PANTHER" id="PTHR40590:SF1">
    <property type="entry name" value="CYTOPLASMIC PROTEIN"/>
    <property type="match status" value="1"/>
</dbReference>
<evidence type="ECO:0000313" key="4">
    <source>
        <dbReference type="Proteomes" id="UP001208131"/>
    </source>
</evidence>
<evidence type="ECO:0000256" key="1">
    <source>
        <dbReference type="SAM" id="MobiDB-lite"/>
    </source>
</evidence>
<feature type="signal peptide" evidence="2">
    <location>
        <begin position="1"/>
        <end position="21"/>
    </location>
</feature>
<dbReference type="Proteomes" id="UP001208131">
    <property type="component" value="Unassembled WGS sequence"/>
</dbReference>
<dbReference type="CDD" id="cd14789">
    <property type="entry name" value="Tiki"/>
    <property type="match status" value="1"/>
</dbReference>
<evidence type="ECO:0000256" key="2">
    <source>
        <dbReference type="SAM" id="SignalP"/>
    </source>
</evidence>
<name>A0AAE3IKZ4_9FIRM</name>